<proteinExistence type="predicted"/>
<sequence length="106" mass="11603">MSYSGTFIGVGDGIHDAQGDVYTIPLEDGSNVLRLENFESTNGPDLFVYLATDDRASEFINLGELKANKGNQNYEIPDDADLTKYDKVLIWCKAFGVLFGSAQLST</sequence>
<name>K0BEF5_9ARCH</name>
<evidence type="ECO:0000313" key="2">
    <source>
        <dbReference type="EMBL" id="AFS83405.1"/>
    </source>
</evidence>
<dbReference type="KEGG" id="nir:NSED_08065"/>
<dbReference type="HOGENOM" id="CLU_089192_0_1_2"/>
<dbReference type="Proteomes" id="UP000006100">
    <property type="component" value="Chromosome"/>
</dbReference>
<dbReference type="AlphaFoldDB" id="K0BEF5"/>
<evidence type="ECO:0000313" key="3">
    <source>
        <dbReference type="Proteomes" id="UP000006100"/>
    </source>
</evidence>
<dbReference type="EMBL" id="CP003843">
    <property type="protein sequence ID" value="AFS83405.1"/>
    <property type="molecule type" value="Genomic_DNA"/>
</dbReference>
<accession>K0BEF5</accession>
<feature type="domain" description="DM13" evidence="1">
    <location>
        <begin position="5"/>
        <end position="105"/>
    </location>
</feature>
<dbReference type="STRING" id="1229909.NSED_08065"/>
<dbReference type="GeneID" id="13698371"/>
<keyword evidence="3" id="KW-1185">Reference proteome</keyword>
<dbReference type="InterPro" id="IPR019545">
    <property type="entry name" value="DM13_domain"/>
</dbReference>
<dbReference type="PATRIC" id="fig|1229909.8.peg.1772"/>
<dbReference type="Pfam" id="PF10517">
    <property type="entry name" value="DM13"/>
    <property type="match status" value="1"/>
</dbReference>
<evidence type="ECO:0000259" key="1">
    <source>
        <dbReference type="PROSITE" id="PS51549"/>
    </source>
</evidence>
<dbReference type="PROSITE" id="PS51549">
    <property type="entry name" value="DM13"/>
    <property type="match status" value="1"/>
</dbReference>
<organism evidence="2 3">
    <name type="scientific">Candidatus Nitrosopumilus sediminis</name>
    <dbReference type="NCBI Taxonomy" id="1229909"/>
    <lineage>
        <taxon>Archaea</taxon>
        <taxon>Nitrososphaerota</taxon>
        <taxon>Nitrososphaeria</taxon>
        <taxon>Nitrosopumilales</taxon>
        <taxon>Nitrosopumilaceae</taxon>
        <taxon>Nitrosopumilus</taxon>
    </lineage>
</organism>
<reference evidence="2 3" key="1">
    <citation type="journal article" date="2012" name="J. Bacteriol.">
        <title>Draft Genome Sequence of an Ammonia-Oxidizing Archaeon, "Candidatus Nitrosopumilus sediminis" AR2, from Svalbard in the Arctic Circle.</title>
        <authorList>
            <person name="Park S.J."/>
            <person name="Kim J.G."/>
            <person name="Jung M.Y."/>
            <person name="Kim S.J."/>
            <person name="Cha I.T."/>
            <person name="Ghai R."/>
            <person name="Martin-Cuadrado A.B."/>
            <person name="Rodriguez-Valera F."/>
            <person name="Rhee S.K."/>
        </authorList>
    </citation>
    <scope>NUCLEOTIDE SEQUENCE [LARGE SCALE GENOMIC DNA]</scope>
    <source>
        <strain evidence="2 3">AR2</strain>
    </source>
</reference>
<gene>
    <name evidence="2" type="ORF">NSED_08065</name>
</gene>
<protein>
    <submittedName>
        <fullName evidence="2">Secreted protein</fullName>
    </submittedName>
</protein>
<dbReference type="eggNOG" id="arCOG08670">
    <property type="taxonomic scope" value="Archaea"/>
</dbReference>
<dbReference type="RefSeq" id="WP_014965775.1">
    <property type="nucleotide sequence ID" value="NC_018656.1"/>
</dbReference>